<dbReference type="Gene3D" id="3.40.50.20">
    <property type="match status" value="1"/>
</dbReference>
<evidence type="ECO:0000259" key="5">
    <source>
        <dbReference type="PROSITE" id="PS50975"/>
    </source>
</evidence>
<dbReference type="InterPro" id="IPR052032">
    <property type="entry name" value="ATP-dep_AA_Ligase"/>
</dbReference>
<dbReference type="GO" id="GO:0046872">
    <property type="term" value="F:metal ion binding"/>
    <property type="evidence" value="ECO:0007669"/>
    <property type="project" value="InterPro"/>
</dbReference>
<dbReference type="RefSeq" id="WP_083617053.1">
    <property type="nucleotide sequence ID" value="NZ_LR734998.1"/>
</dbReference>
<dbReference type="Pfam" id="PF18130">
    <property type="entry name" value="ATPgrasp_N"/>
    <property type="match status" value="1"/>
</dbReference>
<protein>
    <submittedName>
        <fullName evidence="6">Phosphoribosylglycinamide synthetase protein</fullName>
    </submittedName>
</protein>
<evidence type="ECO:0000313" key="6">
    <source>
        <dbReference type="EMBL" id="VXD17221.1"/>
    </source>
</evidence>
<dbReference type="EMBL" id="CZCS02000171">
    <property type="protein sequence ID" value="VXD17221.1"/>
    <property type="molecule type" value="Genomic_DNA"/>
</dbReference>
<evidence type="ECO:0000313" key="7">
    <source>
        <dbReference type="Proteomes" id="UP000182190"/>
    </source>
</evidence>
<keyword evidence="2 4" id="KW-0547">Nucleotide-binding</keyword>
<gene>
    <name evidence="6" type="ORF">PL9631_320012</name>
</gene>
<evidence type="ECO:0000256" key="1">
    <source>
        <dbReference type="ARBA" id="ARBA00022598"/>
    </source>
</evidence>
<dbReference type="PROSITE" id="PS50975">
    <property type="entry name" value="ATP_GRASP"/>
    <property type="match status" value="1"/>
</dbReference>
<dbReference type="OrthoDB" id="9804625at2"/>
<dbReference type="PANTHER" id="PTHR43585">
    <property type="entry name" value="FUMIPYRROLE BIOSYNTHESIS PROTEIN C"/>
    <property type="match status" value="1"/>
</dbReference>
<comment type="caution">
    <text evidence="6">The sequence shown here is derived from an EMBL/GenBank/DDBJ whole genome shotgun (WGS) entry which is preliminary data.</text>
</comment>
<keyword evidence="7" id="KW-1185">Reference proteome</keyword>
<organism evidence="6 7">
    <name type="scientific">Planktothrix paucivesiculata PCC 9631</name>
    <dbReference type="NCBI Taxonomy" id="671071"/>
    <lineage>
        <taxon>Bacteria</taxon>
        <taxon>Bacillati</taxon>
        <taxon>Cyanobacteriota</taxon>
        <taxon>Cyanophyceae</taxon>
        <taxon>Oscillatoriophycideae</taxon>
        <taxon>Oscillatoriales</taxon>
        <taxon>Microcoleaceae</taxon>
        <taxon>Planktothrix</taxon>
    </lineage>
</organism>
<dbReference type="GO" id="GO:0005524">
    <property type="term" value="F:ATP binding"/>
    <property type="evidence" value="ECO:0007669"/>
    <property type="project" value="UniProtKB-UniRule"/>
</dbReference>
<sequence length="430" mass="47719">MTTYLMAQKYILYIGTRSVSLERDAEINAARNNGLDIFLADTSIAEYDAYGLTHLIQTPLTDEDQAFNDILAYIKQHDLQIAGVIGWTDPIVALVSRLSAALGLPGTSPDLAHNVRNKANTRRILEQYLPEANPIFAIVNDKNNIGQAIEKVGFPCVLKPPGSSFGRGIFKIRSAEEAEQQIANFYRTVRPENDPTYGFYQHEFIVEQELIGSEHSVAGMVVNSQPIILSIVDKENDLTLPIQYQNITPSLLTTEIQHKIVKMAKQAIPLTGINWCGFHIDIMVVNSQPKILEIGGRLGGECINSHLIPLSNPALNPYDCIMQVIQGQNPFTKDEYYQDTIFRSGLRALLPPQPGCISSINGIDAIKTHPCFREFAQLRYVGDQVYLPAEKFNSYVLGYVVAQCEQTQDIGDILEEIADLLDVKVISPGA</sequence>
<dbReference type="GO" id="GO:0016874">
    <property type="term" value="F:ligase activity"/>
    <property type="evidence" value="ECO:0007669"/>
    <property type="project" value="UniProtKB-KW"/>
</dbReference>
<dbReference type="Pfam" id="PF13535">
    <property type="entry name" value="ATP-grasp_4"/>
    <property type="match status" value="1"/>
</dbReference>
<dbReference type="InterPro" id="IPR041472">
    <property type="entry name" value="BL00235/CARNS1_N"/>
</dbReference>
<proteinExistence type="predicted"/>
<dbReference type="Proteomes" id="UP000182190">
    <property type="component" value="Unassembled WGS sequence"/>
</dbReference>
<keyword evidence="3 4" id="KW-0067">ATP-binding</keyword>
<dbReference type="SUPFAM" id="SSF56059">
    <property type="entry name" value="Glutathione synthetase ATP-binding domain-like"/>
    <property type="match status" value="1"/>
</dbReference>
<name>A0A7Z9BLK5_9CYAN</name>
<dbReference type="Gene3D" id="3.30.470.20">
    <property type="entry name" value="ATP-grasp fold, B domain"/>
    <property type="match status" value="1"/>
</dbReference>
<keyword evidence="1" id="KW-0436">Ligase</keyword>
<reference evidence="6" key="1">
    <citation type="submission" date="2019-10" db="EMBL/GenBank/DDBJ databases">
        <authorList>
            <consortium name="Genoscope - CEA"/>
            <person name="William W."/>
        </authorList>
    </citation>
    <scope>NUCLEOTIDE SEQUENCE [LARGE SCALE GENOMIC DNA]</scope>
    <source>
        <strain evidence="6">BBR_PRJEB10994</strain>
    </source>
</reference>
<dbReference type="InterPro" id="IPR011761">
    <property type="entry name" value="ATP-grasp"/>
</dbReference>
<evidence type="ECO:0000256" key="4">
    <source>
        <dbReference type="PROSITE-ProRule" id="PRU00409"/>
    </source>
</evidence>
<evidence type="ECO:0000256" key="3">
    <source>
        <dbReference type="ARBA" id="ARBA00022840"/>
    </source>
</evidence>
<accession>A0A7Z9BLK5</accession>
<dbReference type="PANTHER" id="PTHR43585:SF2">
    <property type="entry name" value="ATP-GRASP ENZYME FSQD"/>
    <property type="match status" value="1"/>
</dbReference>
<evidence type="ECO:0000256" key="2">
    <source>
        <dbReference type="ARBA" id="ARBA00022741"/>
    </source>
</evidence>
<feature type="domain" description="ATP-grasp" evidence="5">
    <location>
        <begin position="123"/>
        <end position="326"/>
    </location>
</feature>
<dbReference type="AlphaFoldDB" id="A0A7Z9BLK5"/>